<reference evidence="2" key="1">
    <citation type="submission" date="2020-11" db="EMBL/GenBank/DDBJ databases">
        <title>Nocardioides sp. CBS4Y-1, whole genome shotgun sequence.</title>
        <authorList>
            <person name="Tuo L."/>
        </authorList>
    </citation>
    <scope>NUCLEOTIDE SEQUENCE</scope>
    <source>
        <strain evidence="2">CBS4Y-1</strain>
    </source>
</reference>
<evidence type="ECO:0000313" key="3">
    <source>
        <dbReference type="Proteomes" id="UP000656804"/>
    </source>
</evidence>
<comment type="caution">
    <text evidence="2">The sequence shown here is derived from an EMBL/GenBank/DDBJ whole genome shotgun (WGS) entry which is preliminary data.</text>
</comment>
<proteinExistence type="predicted"/>
<keyword evidence="1" id="KW-1133">Transmembrane helix</keyword>
<keyword evidence="1" id="KW-0812">Transmembrane</keyword>
<evidence type="ECO:0000256" key="1">
    <source>
        <dbReference type="SAM" id="Phobius"/>
    </source>
</evidence>
<dbReference type="RefSeq" id="WP_194502411.1">
    <property type="nucleotide sequence ID" value="NZ_JADIVZ010000002.1"/>
</dbReference>
<organism evidence="2 3">
    <name type="scientific">Nocardioides acrostichi</name>
    <dbReference type="NCBI Taxonomy" id="2784339"/>
    <lineage>
        <taxon>Bacteria</taxon>
        <taxon>Bacillati</taxon>
        <taxon>Actinomycetota</taxon>
        <taxon>Actinomycetes</taxon>
        <taxon>Propionibacteriales</taxon>
        <taxon>Nocardioidaceae</taxon>
        <taxon>Nocardioides</taxon>
    </lineage>
</organism>
<dbReference type="EMBL" id="JADIVZ010000002">
    <property type="protein sequence ID" value="MBF4161155.1"/>
    <property type="molecule type" value="Genomic_DNA"/>
</dbReference>
<feature type="transmembrane region" description="Helical" evidence="1">
    <location>
        <begin position="100"/>
        <end position="118"/>
    </location>
</feature>
<feature type="transmembrane region" description="Helical" evidence="1">
    <location>
        <begin position="22"/>
        <end position="45"/>
    </location>
</feature>
<accession>A0A930UY16</accession>
<keyword evidence="1" id="KW-0472">Membrane</keyword>
<feature type="transmembrane region" description="Helical" evidence="1">
    <location>
        <begin position="57"/>
        <end position="80"/>
    </location>
</feature>
<gene>
    <name evidence="2" type="ORF">ISG29_05585</name>
</gene>
<name>A0A930UY16_9ACTN</name>
<protein>
    <submittedName>
        <fullName evidence="2">Uncharacterized protein</fullName>
    </submittedName>
</protein>
<sequence>MILLDDSTIDQYFLPDGLARHFFATSLLLAVGFVLALVVAALLLGRRAASVPGSLTVAAGAVIGLIGAGFSMTEWGAAWIGDDLGPLAWLSRHQAVSRLVDWSAPVAVLLIVIGFALARTGSLPKAAAAAG</sequence>
<keyword evidence="3" id="KW-1185">Reference proteome</keyword>
<dbReference type="Proteomes" id="UP000656804">
    <property type="component" value="Unassembled WGS sequence"/>
</dbReference>
<dbReference type="AlphaFoldDB" id="A0A930UY16"/>
<evidence type="ECO:0000313" key="2">
    <source>
        <dbReference type="EMBL" id="MBF4161155.1"/>
    </source>
</evidence>